<gene>
    <name evidence="6" type="ORF">EU557_24415</name>
</gene>
<accession>A0A4Z0MCF2</accession>
<keyword evidence="2" id="KW-0408">Iron</keyword>
<dbReference type="OrthoDB" id="321327at2"/>
<dbReference type="EMBL" id="SRKZ01000010">
    <property type="protein sequence ID" value="TGD77179.1"/>
    <property type="molecule type" value="Genomic_DNA"/>
</dbReference>
<protein>
    <submittedName>
        <fullName evidence="6">Pirin family protein</fullName>
    </submittedName>
</protein>
<dbReference type="InterPro" id="IPR014710">
    <property type="entry name" value="RmlC-like_jellyroll"/>
</dbReference>
<dbReference type="Pfam" id="PF05726">
    <property type="entry name" value="Pirin_C"/>
    <property type="match status" value="1"/>
</dbReference>
<dbReference type="InterPro" id="IPR011051">
    <property type="entry name" value="RmlC_Cupin_sf"/>
</dbReference>
<feature type="binding site" evidence="2">
    <location>
        <position position="61"/>
    </location>
    <ligand>
        <name>Fe cation</name>
        <dbReference type="ChEBI" id="CHEBI:24875"/>
    </ligand>
</feature>
<dbReference type="PANTHER" id="PTHR43594:SF1">
    <property type="entry name" value="QUERCETIN 2,3-DIOXYGENASE PA2418-RELATED"/>
    <property type="match status" value="1"/>
</dbReference>
<dbReference type="RefSeq" id="WP_135533065.1">
    <property type="nucleotide sequence ID" value="NZ_SRKZ01000010.1"/>
</dbReference>
<comment type="similarity">
    <text evidence="1 3">Belongs to the pirin family.</text>
</comment>
<proteinExistence type="inferred from homology"/>
<dbReference type="SUPFAM" id="SSF51182">
    <property type="entry name" value="RmlC-like cupins"/>
    <property type="match status" value="1"/>
</dbReference>
<keyword evidence="7" id="KW-1185">Reference proteome</keyword>
<comment type="cofactor">
    <cofactor evidence="2">
        <name>Fe cation</name>
        <dbReference type="ChEBI" id="CHEBI:24875"/>
    </cofactor>
    <text evidence="2">Binds 1 Fe cation per subunit.</text>
</comment>
<dbReference type="PANTHER" id="PTHR43594">
    <property type="entry name" value="QUERCETIN 2,3-DIOXYGENASE"/>
    <property type="match status" value="1"/>
</dbReference>
<feature type="binding site" evidence="2">
    <location>
        <position position="103"/>
    </location>
    <ligand>
        <name>Fe cation</name>
        <dbReference type="ChEBI" id="CHEBI:24875"/>
    </ligand>
</feature>
<evidence type="ECO:0000313" key="7">
    <source>
        <dbReference type="Proteomes" id="UP000298284"/>
    </source>
</evidence>
<reference evidence="6 7" key="1">
    <citation type="submission" date="2019-04" db="EMBL/GenBank/DDBJ databases">
        <authorList>
            <person name="Feng G."/>
            <person name="Zhang J."/>
            <person name="Zhu H."/>
        </authorList>
    </citation>
    <scope>NUCLEOTIDE SEQUENCE [LARGE SCALE GENOMIC DNA]</scope>
    <source>
        <strain evidence="6 7">JCM 19491</strain>
    </source>
</reference>
<dbReference type="GO" id="GO:0046872">
    <property type="term" value="F:metal ion binding"/>
    <property type="evidence" value="ECO:0007669"/>
    <property type="project" value="UniProtKB-KW"/>
</dbReference>
<dbReference type="PIRSF" id="PIRSF006232">
    <property type="entry name" value="Pirin"/>
    <property type="match status" value="1"/>
</dbReference>
<dbReference type="Proteomes" id="UP000298284">
    <property type="component" value="Unassembled WGS sequence"/>
</dbReference>
<evidence type="ECO:0000259" key="4">
    <source>
        <dbReference type="Pfam" id="PF02678"/>
    </source>
</evidence>
<feature type="binding site" evidence="2">
    <location>
        <position position="59"/>
    </location>
    <ligand>
        <name>Fe cation</name>
        <dbReference type="ChEBI" id="CHEBI:24875"/>
    </ligand>
</feature>
<dbReference type="AlphaFoldDB" id="A0A4Z0MCF2"/>
<comment type="caution">
    <text evidence="6">The sequence shown here is derived from an EMBL/GenBank/DDBJ whole genome shotgun (WGS) entry which is preliminary data.</text>
</comment>
<dbReference type="InterPro" id="IPR003829">
    <property type="entry name" value="Pirin_N_dom"/>
</dbReference>
<dbReference type="InterPro" id="IPR012093">
    <property type="entry name" value="Pirin"/>
</dbReference>
<dbReference type="CDD" id="cd02247">
    <property type="entry name" value="cupin_pirin_C"/>
    <property type="match status" value="1"/>
</dbReference>
<evidence type="ECO:0000313" key="6">
    <source>
        <dbReference type="EMBL" id="TGD77179.1"/>
    </source>
</evidence>
<dbReference type="Pfam" id="PF02678">
    <property type="entry name" value="Pirin"/>
    <property type="match status" value="1"/>
</dbReference>
<dbReference type="Gene3D" id="2.60.120.10">
    <property type="entry name" value="Jelly Rolls"/>
    <property type="match status" value="2"/>
</dbReference>
<evidence type="ECO:0000256" key="1">
    <source>
        <dbReference type="ARBA" id="ARBA00008416"/>
    </source>
</evidence>
<feature type="domain" description="Pirin N-terminal" evidence="4">
    <location>
        <begin position="25"/>
        <end position="125"/>
    </location>
</feature>
<keyword evidence="2" id="KW-0479">Metal-binding</keyword>
<organism evidence="6 7">
    <name type="scientific">Hymenobacter wooponensis</name>
    <dbReference type="NCBI Taxonomy" id="1525360"/>
    <lineage>
        <taxon>Bacteria</taxon>
        <taxon>Pseudomonadati</taxon>
        <taxon>Bacteroidota</taxon>
        <taxon>Cytophagia</taxon>
        <taxon>Cytophagales</taxon>
        <taxon>Hymenobacteraceae</taxon>
        <taxon>Hymenobacter</taxon>
    </lineage>
</organism>
<dbReference type="InterPro" id="IPR008778">
    <property type="entry name" value="Pirin_C_dom"/>
</dbReference>
<evidence type="ECO:0000256" key="2">
    <source>
        <dbReference type="PIRSR" id="PIRSR006232-1"/>
    </source>
</evidence>
<dbReference type="InterPro" id="IPR053186">
    <property type="entry name" value="QDO-related"/>
</dbReference>
<feature type="binding site" evidence="2">
    <location>
        <position position="105"/>
    </location>
    <ligand>
        <name>Fe cation</name>
        <dbReference type="ChEBI" id="CHEBI:24875"/>
    </ligand>
</feature>
<feature type="domain" description="Pirin C-terminal" evidence="5">
    <location>
        <begin position="184"/>
        <end position="282"/>
    </location>
</feature>
<name>A0A4Z0MCF2_9BACT</name>
<evidence type="ECO:0000256" key="3">
    <source>
        <dbReference type="RuleBase" id="RU003457"/>
    </source>
</evidence>
<sequence>MLRSVLQLVPATPNQAENLTILQSLPSEKLPALDPFLLLHHIGPEEFPPGNQGLPFGPHPHRGFETVTLVLAGEVMHQDSRGNKGTVGAGGVQWMTAARGIIHSENTTREFRREGGTLELLQLWVNLPAARKMEQPSYQNLPAEALPTMELDGGWCLLTAIAGHWEGVRGPVRSLLPGLRLALVRLAALGTYAVEVSSEHTILLYVVRGQVSVNGTVVPAQTQVQLSSVGTGLHLRAETESLVLLASAPPLNEPVVQQGPYVMNTTSQIMEAMRDYQMGRMGVYIEE</sequence>
<evidence type="ECO:0000259" key="5">
    <source>
        <dbReference type="Pfam" id="PF05726"/>
    </source>
</evidence>
<dbReference type="CDD" id="cd02909">
    <property type="entry name" value="cupin_pirin_N"/>
    <property type="match status" value="1"/>
</dbReference>